<sequence>MTQVFKLERNFMEFSVDLEGVKCDFRFYAKNDPQEQKSLELAKNADTPLGMMAFIEHQYTIIAQNLVCTSHKEAGKEAEFLENLKANGKTAEFLNFTDEALKSAFSQKKSTLEALVKEQALLLSGAKLLAPTHSNDPEILEILQGFNLATRLDIEGFSGLVHVWLDYLVLKDWAAEHGFDKWFLLELYKGFAGLTEGVLHENVGP</sequence>
<evidence type="ECO:0000313" key="1">
    <source>
        <dbReference type="EMBL" id="BCZ18060.1"/>
    </source>
</evidence>
<reference evidence="1 2" key="1">
    <citation type="submission" date="2021-07" db="EMBL/GenBank/DDBJ databases">
        <title>Novel Helicobacter sp. Isolated from a dog.</title>
        <authorList>
            <person name="Rimbara E."/>
            <person name="Suzuki M."/>
        </authorList>
    </citation>
    <scope>NUCLEOTIDE SEQUENCE [LARGE SCALE GENOMIC DNA]</scope>
    <source>
        <strain evidence="2">NHP19-003</strain>
    </source>
</reference>
<name>A0ABN6I3C0_9HELI</name>
<proteinExistence type="predicted"/>
<protein>
    <submittedName>
        <fullName evidence="1">Uncharacterized protein</fullName>
    </submittedName>
</protein>
<gene>
    <name evidence="1" type="ORF">NHP190003_13420</name>
</gene>
<organism evidence="1 2">
    <name type="scientific">Helicobacter gastrocanis</name>
    <dbReference type="NCBI Taxonomy" id="2849641"/>
    <lineage>
        <taxon>Bacteria</taxon>
        <taxon>Pseudomonadati</taxon>
        <taxon>Campylobacterota</taxon>
        <taxon>Epsilonproteobacteria</taxon>
        <taxon>Campylobacterales</taxon>
        <taxon>Helicobacteraceae</taxon>
        <taxon>Helicobacter</taxon>
    </lineage>
</organism>
<keyword evidence="2" id="KW-1185">Reference proteome</keyword>
<dbReference type="RefSeq" id="WP_221279318.1">
    <property type="nucleotide sequence ID" value="NZ_AP024814.1"/>
</dbReference>
<accession>A0ABN6I3C0</accession>
<dbReference type="Proteomes" id="UP000826775">
    <property type="component" value="Chromosome"/>
</dbReference>
<dbReference type="EMBL" id="AP024814">
    <property type="protein sequence ID" value="BCZ18060.1"/>
    <property type="molecule type" value="Genomic_DNA"/>
</dbReference>
<evidence type="ECO:0000313" key="2">
    <source>
        <dbReference type="Proteomes" id="UP000826775"/>
    </source>
</evidence>